<dbReference type="PANTHER" id="PTHR46344:SF28">
    <property type="entry name" value="F-BOX DOMAIN-CONTAINING PROTEIN"/>
    <property type="match status" value="1"/>
</dbReference>
<evidence type="ECO:0000313" key="4">
    <source>
        <dbReference type="EMBL" id="KAK9115982.1"/>
    </source>
</evidence>
<organism evidence="4 5">
    <name type="scientific">Stephania japonica</name>
    <dbReference type="NCBI Taxonomy" id="461633"/>
    <lineage>
        <taxon>Eukaryota</taxon>
        <taxon>Viridiplantae</taxon>
        <taxon>Streptophyta</taxon>
        <taxon>Embryophyta</taxon>
        <taxon>Tracheophyta</taxon>
        <taxon>Spermatophyta</taxon>
        <taxon>Magnoliopsida</taxon>
        <taxon>Ranunculales</taxon>
        <taxon>Menispermaceae</taxon>
        <taxon>Menispermoideae</taxon>
        <taxon>Cissampelideae</taxon>
        <taxon>Stephania</taxon>
    </lineage>
</organism>
<accession>A0AAP0IK28</accession>
<reference evidence="4 5" key="1">
    <citation type="submission" date="2024-01" db="EMBL/GenBank/DDBJ databases">
        <title>Genome assemblies of Stephania.</title>
        <authorList>
            <person name="Yang L."/>
        </authorList>
    </citation>
    <scope>NUCLEOTIDE SEQUENCE [LARGE SCALE GENOMIC DNA]</scope>
    <source>
        <strain evidence="4">QJT</strain>
        <tissue evidence="4">Leaf</tissue>
    </source>
</reference>
<dbReference type="AlphaFoldDB" id="A0AAP0IK28"/>
<dbReference type="PANTHER" id="PTHR46344">
    <property type="entry name" value="OS02G0202900 PROTEIN"/>
    <property type="match status" value="1"/>
</dbReference>
<keyword evidence="2" id="KW-0677">Repeat</keyword>
<dbReference type="InterPro" id="IPR006652">
    <property type="entry name" value="Kelch_1"/>
</dbReference>
<dbReference type="SMART" id="SM00612">
    <property type="entry name" value="Kelch"/>
    <property type="match status" value="2"/>
</dbReference>
<keyword evidence="5" id="KW-1185">Reference proteome</keyword>
<dbReference type="Gene3D" id="2.120.10.80">
    <property type="entry name" value="Kelch-type beta propeller"/>
    <property type="match status" value="1"/>
</dbReference>
<evidence type="ECO:0000313" key="5">
    <source>
        <dbReference type="Proteomes" id="UP001417504"/>
    </source>
</evidence>
<keyword evidence="1" id="KW-0880">Kelch repeat</keyword>
<proteinExistence type="predicted"/>
<evidence type="ECO:0000259" key="3">
    <source>
        <dbReference type="Pfam" id="PF00646"/>
    </source>
</evidence>
<sequence>MEQEQEVVAVSSELMHHQAIIPGLPDDLGLICLAKISHGFHGRLEAVSKRWRDVFRSSEYSSFKASEGWCGNWLFVLTEGDNAEWIAYDPEANRWHSLPRIPMSKHQWNHFGFACVCVSHRFLVIGGYYAPCNLLFQQGPNQRHVVTNDVLQFDPFKKQWSRVASMLSPRSHFACSVVNGKVYVAGGRTLSNAEGLSLAEVYDPQKDRWEELPPMPMPQMDCMGLTYRGGFLVLGELFGAPDIPASFIYDPSDKTWCKVEDIRRSSNAMQLAIAVAPKDRLYIVLDSGESSIKTRDTDESEWHVVGSVPPVVLPDHIRPLEAFGYGFAVLGQDLYVVGGKVLKWEEFGAGRFDIVKLKTVKACNSSDVPLKWREIMPMCRSARGAIIGCATMEE</sequence>
<evidence type="ECO:0000256" key="1">
    <source>
        <dbReference type="ARBA" id="ARBA00022441"/>
    </source>
</evidence>
<dbReference type="Pfam" id="PF01344">
    <property type="entry name" value="Kelch_1"/>
    <property type="match status" value="1"/>
</dbReference>
<gene>
    <name evidence="4" type="ORF">Sjap_014929</name>
</gene>
<dbReference type="EMBL" id="JBBNAE010000006">
    <property type="protein sequence ID" value="KAK9115982.1"/>
    <property type="molecule type" value="Genomic_DNA"/>
</dbReference>
<dbReference type="InterPro" id="IPR015915">
    <property type="entry name" value="Kelch-typ_b-propeller"/>
</dbReference>
<dbReference type="Pfam" id="PF00646">
    <property type="entry name" value="F-box"/>
    <property type="match status" value="1"/>
</dbReference>
<dbReference type="Proteomes" id="UP001417504">
    <property type="component" value="Unassembled WGS sequence"/>
</dbReference>
<evidence type="ECO:0000256" key="2">
    <source>
        <dbReference type="ARBA" id="ARBA00022737"/>
    </source>
</evidence>
<feature type="domain" description="F-box" evidence="3">
    <location>
        <begin position="22"/>
        <end position="59"/>
    </location>
</feature>
<name>A0AAP0IK28_9MAGN</name>
<protein>
    <recommendedName>
        <fullName evidence="3">F-box domain-containing protein</fullName>
    </recommendedName>
</protein>
<dbReference type="InterPro" id="IPR001810">
    <property type="entry name" value="F-box_dom"/>
</dbReference>
<dbReference type="SUPFAM" id="SSF117281">
    <property type="entry name" value="Kelch motif"/>
    <property type="match status" value="1"/>
</dbReference>
<comment type="caution">
    <text evidence="4">The sequence shown here is derived from an EMBL/GenBank/DDBJ whole genome shotgun (WGS) entry which is preliminary data.</text>
</comment>